<dbReference type="Gene3D" id="1.10.10.60">
    <property type="entry name" value="Homeodomain-like"/>
    <property type="match status" value="1"/>
</dbReference>
<dbReference type="InterPro" id="IPR025944">
    <property type="entry name" value="Sigma_54_int_dom_CS"/>
</dbReference>
<dbReference type="InterPro" id="IPR002078">
    <property type="entry name" value="Sigma_54_int"/>
</dbReference>
<dbReference type="SMART" id="SM00240">
    <property type="entry name" value="FHA"/>
    <property type="match status" value="1"/>
</dbReference>
<dbReference type="InterPro" id="IPR025943">
    <property type="entry name" value="Sigma_54_int_dom_ATP-bd_2"/>
</dbReference>
<dbReference type="EMBL" id="CP041186">
    <property type="protein sequence ID" value="QDG49701.1"/>
    <property type="molecule type" value="Genomic_DNA"/>
</dbReference>
<accession>A0A5B8XYD2</accession>
<dbReference type="Pfam" id="PF16697">
    <property type="entry name" value="Yop-YscD_cpl"/>
    <property type="match status" value="1"/>
</dbReference>
<feature type="domain" description="FHA" evidence="6">
    <location>
        <begin position="46"/>
        <end position="95"/>
    </location>
</feature>
<keyword evidence="1" id="KW-0547">Nucleotide-binding</keyword>
<dbReference type="Gene3D" id="1.10.8.60">
    <property type="match status" value="1"/>
</dbReference>
<dbReference type="InterPro" id="IPR032030">
    <property type="entry name" value="YscD_cytoplasmic_dom"/>
</dbReference>
<evidence type="ECO:0000256" key="4">
    <source>
        <dbReference type="ARBA" id="ARBA00023125"/>
    </source>
</evidence>
<dbReference type="GO" id="GO:0005524">
    <property type="term" value="F:ATP binding"/>
    <property type="evidence" value="ECO:0007669"/>
    <property type="project" value="UniProtKB-KW"/>
</dbReference>
<dbReference type="FunFam" id="3.40.50.300:FF:000006">
    <property type="entry name" value="DNA-binding transcriptional regulator NtrC"/>
    <property type="match status" value="1"/>
</dbReference>
<dbReference type="SUPFAM" id="SSF49879">
    <property type="entry name" value="SMAD/FHA domain"/>
    <property type="match status" value="1"/>
</dbReference>
<dbReference type="OrthoDB" id="5485507at2"/>
<evidence type="ECO:0000313" key="9">
    <source>
        <dbReference type="Proteomes" id="UP000315995"/>
    </source>
</evidence>
<keyword evidence="9" id="KW-1185">Reference proteome</keyword>
<evidence type="ECO:0000256" key="2">
    <source>
        <dbReference type="ARBA" id="ARBA00022840"/>
    </source>
</evidence>
<dbReference type="SUPFAM" id="SSF52540">
    <property type="entry name" value="P-loop containing nucleoside triphosphate hydrolases"/>
    <property type="match status" value="1"/>
</dbReference>
<dbReference type="PANTHER" id="PTHR32071">
    <property type="entry name" value="TRANSCRIPTIONAL REGULATORY PROTEIN"/>
    <property type="match status" value="1"/>
</dbReference>
<dbReference type="GO" id="GO:0003677">
    <property type="term" value="F:DNA binding"/>
    <property type="evidence" value="ECO:0007669"/>
    <property type="project" value="UniProtKB-KW"/>
</dbReference>
<proteinExistence type="predicted"/>
<dbReference type="InterPro" id="IPR009057">
    <property type="entry name" value="Homeodomain-like_sf"/>
</dbReference>
<evidence type="ECO:0000256" key="5">
    <source>
        <dbReference type="ARBA" id="ARBA00023163"/>
    </source>
</evidence>
<dbReference type="PROSITE" id="PS00688">
    <property type="entry name" value="SIGMA54_INTERACT_3"/>
    <property type="match status" value="1"/>
</dbReference>
<dbReference type="AlphaFoldDB" id="A0A4Y6PN18"/>
<dbReference type="RefSeq" id="WP_141196198.1">
    <property type="nucleotide sequence ID" value="NZ_CP041186.1"/>
</dbReference>
<keyword evidence="2" id="KW-0067">ATP-binding</keyword>
<name>A0A4Y6PN18_PERCE</name>
<reference evidence="8 9" key="1">
    <citation type="submission" date="2019-06" db="EMBL/GenBank/DDBJ databases">
        <title>Persicimonas caeni gen. nov., sp. nov., a predatory bacterium isolated from solar saltern.</title>
        <authorList>
            <person name="Wang S."/>
        </authorList>
    </citation>
    <scope>NUCLEOTIDE SEQUENCE [LARGE SCALE GENOMIC DNA]</scope>
    <source>
        <strain evidence="8 9">YN101</strain>
    </source>
</reference>
<dbReference type="CDD" id="cd00009">
    <property type="entry name" value="AAA"/>
    <property type="match status" value="1"/>
</dbReference>
<dbReference type="InterPro" id="IPR027417">
    <property type="entry name" value="P-loop_NTPase"/>
</dbReference>
<dbReference type="InterPro" id="IPR008984">
    <property type="entry name" value="SMAD_FHA_dom_sf"/>
</dbReference>
<gene>
    <name evidence="8" type="ORF">FIV42_02775</name>
</gene>
<dbReference type="Gene3D" id="3.40.50.300">
    <property type="entry name" value="P-loop containing nucleotide triphosphate hydrolases"/>
    <property type="match status" value="1"/>
</dbReference>
<dbReference type="CDD" id="cd00060">
    <property type="entry name" value="FHA"/>
    <property type="match status" value="1"/>
</dbReference>
<keyword evidence="4" id="KW-0238">DNA-binding</keyword>
<sequence length="463" mass="52040">MAKGDMGIRTVFVNDRATSRQLRKGRLVVLEGADEGKSFEISKSKVYAGRASVNDILLKDKSISSTHFEIRAEEEGFLLRDCGSTNGTKLGGCRIREVYLTPNATFRAGNTTLKLEPVDEVVEIPLSPDEHFQGVIGRSVAMREVFATLEKVAPSELTCLIEGQTGTGKERIARAIHDASRRRKKPYVVLDCSAIPRDLMESYVFGHEKGAFTGAHEKRAGAFEQAEGGTLFLDEIGELDLSLQPKLLRVLENREFKRVGGARTIRSDCRVVAATNKDLRQMVNEGTFREDLYFRLSVIQLHLPPLSERREDIPLLVEHFLDEVAERRPDRQRVRLTAEARDALMAHPWPGNVRELKNVIVRAASLCSGSTVERSDLQLTGQKPMASAPARQMSAGDDEDSASLHVDLTLEYKEAKERLLDQFEYAYLDRIYEKNDGNISKSARESGITRYHMRELLKKHELK</sequence>
<feature type="domain" description="Sigma-54 factor interaction" evidence="7">
    <location>
        <begin position="135"/>
        <end position="365"/>
    </location>
</feature>
<dbReference type="PROSITE" id="PS50045">
    <property type="entry name" value="SIGMA54_INTERACT_4"/>
    <property type="match status" value="1"/>
</dbReference>
<organism evidence="8 9">
    <name type="scientific">Persicimonas caeni</name>
    <dbReference type="NCBI Taxonomy" id="2292766"/>
    <lineage>
        <taxon>Bacteria</taxon>
        <taxon>Deltaproteobacteria</taxon>
        <taxon>Bradymonadales</taxon>
        <taxon>Bradymonadaceae</taxon>
        <taxon>Persicimonas</taxon>
    </lineage>
</organism>
<evidence type="ECO:0000259" key="7">
    <source>
        <dbReference type="PROSITE" id="PS50045"/>
    </source>
</evidence>
<dbReference type="Proteomes" id="UP000315995">
    <property type="component" value="Chromosome"/>
</dbReference>
<dbReference type="InterPro" id="IPR003593">
    <property type="entry name" value="AAA+_ATPase"/>
</dbReference>
<dbReference type="Pfam" id="PF25601">
    <property type="entry name" value="AAA_lid_14"/>
    <property type="match status" value="1"/>
</dbReference>
<evidence type="ECO:0000313" key="8">
    <source>
        <dbReference type="EMBL" id="QDG49701.1"/>
    </source>
</evidence>
<dbReference type="GO" id="GO:0006355">
    <property type="term" value="P:regulation of DNA-templated transcription"/>
    <property type="evidence" value="ECO:0007669"/>
    <property type="project" value="InterPro"/>
</dbReference>
<dbReference type="Gene3D" id="2.60.200.20">
    <property type="match status" value="1"/>
</dbReference>
<protein>
    <submittedName>
        <fullName evidence="8">Sigma 54-dependent Fis family transcriptional regulator</fullName>
    </submittedName>
</protein>
<accession>A0A4Y6PN18</accession>
<keyword evidence="5" id="KW-0804">Transcription</keyword>
<dbReference type="PROSITE" id="PS50006">
    <property type="entry name" value="FHA_DOMAIN"/>
    <property type="match status" value="1"/>
</dbReference>
<dbReference type="PROSITE" id="PS00676">
    <property type="entry name" value="SIGMA54_INTERACT_2"/>
    <property type="match status" value="1"/>
</dbReference>
<evidence type="ECO:0000256" key="3">
    <source>
        <dbReference type="ARBA" id="ARBA00023015"/>
    </source>
</evidence>
<dbReference type="InterPro" id="IPR000253">
    <property type="entry name" value="FHA_dom"/>
</dbReference>
<dbReference type="SUPFAM" id="SSF46689">
    <property type="entry name" value="Homeodomain-like"/>
    <property type="match status" value="1"/>
</dbReference>
<dbReference type="InterPro" id="IPR058031">
    <property type="entry name" value="AAA_lid_NorR"/>
</dbReference>
<evidence type="ECO:0000259" key="6">
    <source>
        <dbReference type="PROSITE" id="PS50006"/>
    </source>
</evidence>
<dbReference type="SMART" id="SM00382">
    <property type="entry name" value="AAA"/>
    <property type="match status" value="1"/>
</dbReference>
<keyword evidence="3" id="KW-0805">Transcription regulation</keyword>
<evidence type="ECO:0000256" key="1">
    <source>
        <dbReference type="ARBA" id="ARBA00022741"/>
    </source>
</evidence>
<dbReference type="Pfam" id="PF00158">
    <property type="entry name" value="Sigma54_activat"/>
    <property type="match status" value="1"/>
</dbReference>